<keyword evidence="1" id="KW-0255">Endonuclease</keyword>
<keyword evidence="1" id="KW-0540">Nuclease</keyword>
<keyword evidence="1" id="KW-0269">Exonuclease</keyword>
<dbReference type="InterPro" id="IPR036691">
    <property type="entry name" value="Endo/exonu/phosph_ase_sf"/>
</dbReference>
<comment type="caution">
    <text evidence="1">The sequence shown here is derived from an EMBL/GenBank/DDBJ whole genome shotgun (WGS) entry which is preliminary data.</text>
</comment>
<sequence>MLRITRQPTASSDSSSLEVNRTISIGKDLGFNLEGKEPDVAKALGTGVDNGIQESMTCDVNPYMIQSMWGHSSFEYDVKKATGKLGGIIAVWDPSIFSKTSSITGDGFLALSGKWTTIDVKCRIIIVYAPQDLKSKRKLWKDLKTLIISENILSIVMGDFNEVRSASERLGSHFCQRSATIFNEFIASTGLIDLPMGGMRFTRMNRNLKKAIKSWRITVNESETAAATVLRDGIKEIDLKAEVSPLSSADVDLRTSNVRFLSSKK</sequence>
<proteinExistence type="predicted"/>
<dbReference type="SUPFAM" id="SSF56219">
    <property type="entry name" value="DNase I-like"/>
    <property type="match status" value="1"/>
</dbReference>
<dbReference type="EMBL" id="PKPP01002622">
    <property type="protein sequence ID" value="PWA74088.1"/>
    <property type="molecule type" value="Genomic_DNA"/>
</dbReference>
<dbReference type="Gene3D" id="3.60.10.10">
    <property type="entry name" value="Endonuclease/exonuclease/phosphatase"/>
    <property type="match status" value="1"/>
</dbReference>
<evidence type="ECO:0000313" key="1">
    <source>
        <dbReference type="EMBL" id="PWA74088.1"/>
    </source>
</evidence>
<organism evidence="1 2">
    <name type="scientific">Artemisia annua</name>
    <name type="common">Sweet wormwood</name>
    <dbReference type="NCBI Taxonomy" id="35608"/>
    <lineage>
        <taxon>Eukaryota</taxon>
        <taxon>Viridiplantae</taxon>
        <taxon>Streptophyta</taxon>
        <taxon>Embryophyta</taxon>
        <taxon>Tracheophyta</taxon>
        <taxon>Spermatophyta</taxon>
        <taxon>Magnoliopsida</taxon>
        <taxon>eudicotyledons</taxon>
        <taxon>Gunneridae</taxon>
        <taxon>Pentapetalae</taxon>
        <taxon>asterids</taxon>
        <taxon>campanulids</taxon>
        <taxon>Asterales</taxon>
        <taxon>Asteraceae</taxon>
        <taxon>Asteroideae</taxon>
        <taxon>Anthemideae</taxon>
        <taxon>Artemisiinae</taxon>
        <taxon>Artemisia</taxon>
    </lineage>
</organism>
<dbReference type="Proteomes" id="UP000245207">
    <property type="component" value="Unassembled WGS sequence"/>
</dbReference>
<keyword evidence="2" id="KW-1185">Reference proteome</keyword>
<gene>
    <name evidence="1" type="ORF">CTI12_AA255300</name>
</gene>
<protein>
    <submittedName>
        <fullName evidence="1">Endonuclease/exonuclease/phosphatase</fullName>
    </submittedName>
</protein>
<dbReference type="OrthoDB" id="692400at2759"/>
<evidence type="ECO:0000313" key="2">
    <source>
        <dbReference type="Proteomes" id="UP000245207"/>
    </source>
</evidence>
<dbReference type="GO" id="GO:0004527">
    <property type="term" value="F:exonuclease activity"/>
    <property type="evidence" value="ECO:0007669"/>
    <property type="project" value="UniProtKB-KW"/>
</dbReference>
<accession>A0A2U1NKU7</accession>
<keyword evidence="1" id="KW-0378">Hydrolase</keyword>
<dbReference type="GO" id="GO:0004519">
    <property type="term" value="F:endonuclease activity"/>
    <property type="evidence" value="ECO:0007669"/>
    <property type="project" value="UniProtKB-KW"/>
</dbReference>
<name>A0A2U1NKU7_ARTAN</name>
<reference evidence="1 2" key="1">
    <citation type="journal article" date="2018" name="Mol. Plant">
        <title>The genome of Artemisia annua provides insight into the evolution of Asteraceae family and artemisinin biosynthesis.</title>
        <authorList>
            <person name="Shen Q."/>
            <person name="Zhang L."/>
            <person name="Liao Z."/>
            <person name="Wang S."/>
            <person name="Yan T."/>
            <person name="Shi P."/>
            <person name="Liu M."/>
            <person name="Fu X."/>
            <person name="Pan Q."/>
            <person name="Wang Y."/>
            <person name="Lv Z."/>
            <person name="Lu X."/>
            <person name="Zhang F."/>
            <person name="Jiang W."/>
            <person name="Ma Y."/>
            <person name="Chen M."/>
            <person name="Hao X."/>
            <person name="Li L."/>
            <person name="Tang Y."/>
            <person name="Lv G."/>
            <person name="Zhou Y."/>
            <person name="Sun X."/>
            <person name="Brodelius P.E."/>
            <person name="Rose J.K.C."/>
            <person name="Tang K."/>
        </authorList>
    </citation>
    <scope>NUCLEOTIDE SEQUENCE [LARGE SCALE GENOMIC DNA]</scope>
    <source>
        <strain evidence="2">cv. Huhao1</strain>
        <tissue evidence="1">Leaf</tissue>
    </source>
</reference>
<dbReference type="AlphaFoldDB" id="A0A2U1NKU7"/>